<evidence type="ECO:0000313" key="3">
    <source>
        <dbReference type="Proteomes" id="UP001501588"/>
    </source>
</evidence>
<organism evidence="2 3">
    <name type="scientific">Craurococcus roseus</name>
    <dbReference type="NCBI Taxonomy" id="77585"/>
    <lineage>
        <taxon>Bacteria</taxon>
        <taxon>Pseudomonadati</taxon>
        <taxon>Pseudomonadota</taxon>
        <taxon>Alphaproteobacteria</taxon>
        <taxon>Acetobacterales</taxon>
        <taxon>Acetobacteraceae</taxon>
        <taxon>Craurococcus</taxon>
    </lineage>
</organism>
<protein>
    <submittedName>
        <fullName evidence="2">Uncharacterized protein</fullName>
    </submittedName>
</protein>
<keyword evidence="1" id="KW-0812">Transmembrane</keyword>
<keyword evidence="3" id="KW-1185">Reference proteome</keyword>
<dbReference type="Proteomes" id="UP001501588">
    <property type="component" value="Unassembled WGS sequence"/>
</dbReference>
<evidence type="ECO:0000313" key="2">
    <source>
        <dbReference type="EMBL" id="GAA0605600.1"/>
    </source>
</evidence>
<accession>A0ABP3RE08</accession>
<dbReference type="EMBL" id="BAAAFZ010000102">
    <property type="protein sequence ID" value="GAA0605600.1"/>
    <property type="molecule type" value="Genomic_DNA"/>
</dbReference>
<sequence length="142" mass="16140">MSLLASLILRYAVGKRDENRLGAWLRSTGTDGFLDAGRTEKKPWARGWYGRGWALQRCRPAWMAVSESAAMCAFALSVALSSALESRRECREALGAWWQAQAPLPADCFGWGGGFMTFVAMALLAYAAWMFWDWWRWNERHP</sequence>
<feature type="transmembrane region" description="Helical" evidence="1">
    <location>
        <begin position="108"/>
        <end position="132"/>
    </location>
</feature>
<keyword evidence="1" id="KW-1133">Transmembrane helix</keyword>
<comment type="caution">
    <text evidence="2">The sequence shown here is derived from an EMBL/GenBank/DDBJ whole genome shotgun (WGS) entry which is preliminary data.</text>
</comment>
<reference evidence="3" key="1">
    <citation type="journal article" date="2019" name="Int. J. Syst. Evol. Microbiol.">
        <title>The Global Catalogue of Microorganisms (GCM) 10K type strain sequencing project: providing services to taxonomists for standard genome sequencing and annotation.</title>
        <authorList>
            <consortium name="The Broad Institute Genomics Platform"/>
            <consortium name="The Broad Institute Genome Sequencing Center for Infectious Disease"/>
            <person name="Wu L."/>
            <person name="Ma J."/>
        </authorList>
    </citation>
    <scope>NUCLEOTIDE SEQUENCE [LARGE SCALE GENOMIC DNA]</scope>
    <source>
        <strain evidence="3">JCM 9933</strain>
    </source>
</reference>
<name>A0ABP3RE08_9PROT</name>
<evidence type="ECO:0000256" key="1">
    <source>
        <dbReference type="SAM" id="Phobius"/>
    </source>
</evidence>
<keyword evidence="1" id="KW-0472">Membrane</keyword>
<gene>
    <name evidence="2" type="ORF">GCM10009416_48770</name>
</gene>
<proteinExistence type="predicted"/>